<sequence>MDPNDTFFDKRLACPAPTHNRYDYLKTLTPWRQRVRKVLPKPKPKYFFALDLYNSAALLPRLLGSIVETIRFLGPDICVLSITEGRSTDGTAEVLALLKYEIERLGVQYVLQHSNINPMDGSESRFKQLADLRNLALLPLLEAPENFSEDTTVLFINDVSLCMEDILELIHQRKQQGADMVCAMDYINPDKVIRQALFYDVYISRQINGDTFFYIPSNVSWQFSFDLFWNDDVTKNRFEKGLPFQVWSCWNGVTAFTAAPLMSGKMKFRDTLPYECILGEPTLFCKDLWFHGFGKIAVVPSVAVGYDDEKTTEIKEYKGRVGEWLERQGKEGGKGGLEERISWKGPPEKVNCAPEWTNQKWVPWDEALRENGIVP</sequence>
<dbReference type="PANTHER" id="PTHR34144">
    <property type="entry name" value="CHROMOSOME 8, WHOLE GENOME SHOTGUN SEQUENCE"/>
    <property type="match status" value="1"/>
</dbReference>
<organism evidence="1 2">
    <name type="scientific">Delitschia confertaspora ATCC 74209</name>
    <dbReference type="NCBI Taxonomy" id="1513339"/>
    <lineage>
        <taxon>Eukaryota</taxon>
        <taxon>Fungi</taxon>
        <taxon>Dikarya</taxon>
        <taxon>Ascomycota</taxon>
        <taxon>Pezizomycotina</taxon>
        <taxon>Dothideomycetes</taxon>
        <taxon>Pleosporomycetidae</taxon>
        <taxon>Pleosporales</taxon>
        <taxon>Delitschiaceae</taxon>
        <taxon>Delitschia</taxon>
    </lineage>
</organism>
<keyword evidence="2" id="KW-1185">Reference proteome</keyword>
<evidence type="ECO:0000313" key="1">
    <source>
        <dbReference type="EMBL" id="KAF2199298.1"/>
    </source>
</evidence>
<dbReference type="PANTHER" id="PTHR34144:SF5">
    <property type="entry name" value="ALPHA-1,3-MANNOSYLTRANSFERASE CMT1"/>
    <property type="match status" value="1"/>
</dbReference>
<evidence type="ECO:0000313" key="2">
    <source>
        <dbReference type="Proteomes" id="UP000799536"/>
    </source>
</evidence>
<accession>A0A9P4MTQ2</accession>
<dbReference type="OrthoDB" id="262547at2759"/>
<dbReference type="EMBL" id="ML994084">
    <property type="protein sequence ID" value="KAF2199298.1"/>
    <property type="molecule type" value="Genomic_DNA"/>
</dbReference>
<proteinExistence type="predicted"/>
<name>A0A9P4MTQ2_9PLEO</name>
<comment type="caution">
    <text evidence="1">The sequence shown here is derived from an EMBL/GenBank/DDBJ whole genome shotgun (WGS) entry which is preliminary data.</text>
</comment>
<gene>
    <name evidence="1" type="ORF">GQ43DRAFT_450376</name>
</gene>
<reference evidence="1" key="1">
    <citation type="journal article" date="2020" name="Stud. Mycol.">
        <title>101 Dothideomycetes genomes: a test case for predicting lifestyles and emergence of pathogens.</title>
        <authorList>
            <person name="Haridas S."/>
            <person name="Albert R."/>
            <person name="Binder M."/>
            <person name="Bloem J."/>
            <person name="Labutti K."/>
            <person name="Salamov A."/>
            <person name="Andreopoulos B."/>
            <person name="Baker S."/>
            <person name="Barry K."/>
            <person name="Bills G."/>
            <person name="Bluhm B."/>
            <person name="Cannon C."/>
            <person name="Castanera R."/>
            <person name="Culley D."/>
            <person name="Daum C."/>
            <person name="Ezra D."/>
            <person name="Gonzalez J."/>
            <person name="Henrissat B."/>
            <person name="Kuo A."/>
            <person name="Liang C."/>
            <person name="Lipzen A."/>
            <person name="Lutzoni F."/>
            <person name="Magnuson J."/>
            <person name="Mondo S."/>
            <person name="Nolan M."/>
            <person name="Ohm R."/>
            <person name="Pangilinan J."/>
            <person name="Park H.-J."/>
            <person name="Ramirez L."/>
            <person name="Alfaro M."/>
            <person name="Sun H."/>
            <person name="Tritt A."/>
            <person name="Yoshinaga Y."/>
            <person name="Zwiers L.-H."/>
            <person name="Turgeon B."/>
            <person name="Goodwin S."/>
            <person name="Spatafora J."/>
            <person name="Crous P."/>
            <person name="Grigoriev I."/>
        </authorList>
    </citation>
    <scope>NUCLEOTIDE SEQUENCE</scope>
    <source>
        <strain evidence="1">ATCC 74209</strain>
    </source>
</reference>
<dbReference type="InterPro" id="IPR021047">
    <property type="entry name" value="Mannosyltransferase_CMT1"/>
</dbReference>
<dbReference type="AlphaFoldDB" id="A0A9P4MTQ2"/>
<dbReference type="Pfam" id="PF11735">
    <property type="entry name" value="CAP59_mtransfer"/>
    <property type="match status" value="1"/>
</dbReference>
<protein>
    <submittedName>
        <fullName evidence="1">Family 69 glycosyltransferase</fullName>
    </submittedName>
</protein>
<dbReference type="Proteomes" id="UP000799536">
    <property type="component" value="Unassembled WGS sequence"/>
</dbReference>